<feature type="domain" description="Pyruvate/ketoisovalerate oxidoreductase catalytic" evidence="2">
    <location>
        <begin position="1"/>
        <end position="155"/>
    </location>
</feature>
<reference evidence="3" key="1">
    <citation type="submission" date="2018-05" db="EMBL/GenBank/DDBJ databases">
        <authorList>
            <person name="Lanie J.A."/>
            <person name="Ng W.-L."/>
            <person name="Kazmierczak K.M."/>
            <person name="Andrzejewski T.M."/>
            <person name="Davidsen T.M."/>
            <person name="Wayne K.J."/>
            <person name="Tettelin H."/>
            <person name="Glass J.I."/>
            <person name="Rusch D."/>
            <person name="Podicherti R."/>
            <person name="Tsui H.-C.T."/>
            <person name="Winkler M.E."/>
        </authorList>
    </citation>
    <scope>NUCLEOTIDE SEQUENCE</scope>
</reference>
<dbReference type="Pfam" id="PF01558">
    <property type="entry name" value="POR"/>
    <property type="match status" value="1"/>
</dbReference>
<dbReference type="SUPFAM" id="SSF52518">
    <property type="entry name" value="Thiamin diphosphate-binding fold (THDP-binding)"/>
    <property type="match status" value="1"/>
</dbReference>
<dbReference type="InterPro" id="IPR019752">
    <property type="entry name" value="Pyrv/ketoisovalerate_OxRed_cat"/>
</dbReference>
<feature type="non-terminal residue" evidence="3">
    <location>
        <position position="229"/>
    </location>
</feature>
<dbReference type="Gene3D" id="3.40.50.970">
    <property type="match status" value="1"/>
</dbReference>
<accession>A0A382FTX0</accession>
<evidence type="ECO:0000259" key="2">
    <source>
        <dbReference type="Pfam" id="PF01558"/>
    </source>
</evidence>
<dbReference type="GO" id="GO:0016903">
    <property type="term" value="F:oxidoreductase activity, acting on the aldehyde or oxo group of donors"/>
    <property type="evidence" value="ECO:0007669"/>
    <property type="project" value="InterPro"/>
</dbReference>
<name>A0A382FTX0_9ZZZZ</name>
<dbReference type="SUPFAM" id="SSF53323">
    <property type="entry name" value="Pyruvate-ferredoxin oxidoreductase, PFOR, domain III"/>
    <property type="match status" value="1"/>
</dbReference>
<sequence length="229" mass="25260">MQAIFRMGVPVSGKNIFPSNIQGLPTWYEIRANKRGHTSRSPHFDVIVAMNPKTYEQDIAGTRPGGSVLYDSSWPLDEALLRDDVSFLGIPLAQMCVESFRGSRKRTLMKNITYVGALAALLAIDLDVIDEILKEKFSSKPHLMDSNNSAIKMGHDYVLEHFDYPLPARLERMEATGDSVLMNGNMAAALGCVYAGATVGAWYPITPSSSLMDEFVALCNQLRKDPETG</sequence>
<gene>
    <name evidence="3" type="ORF">METZ01_LOCUS218963</name>
</gene>
<proteinExistence type="predicted"/>
<evidence type="ECO:0000313" key="3">
    <source>
        <dbReference type="EMBL" id="SVB66109.1"/>
    </source>
</evidence>
<dbReference type="EMBL" id="UINC01051674">
    <property type="protein sequence ID" value="SVB66109.1"/>
    <property type="molecule type" value="Genomic_DNA"/>
</dbReference>
<organism evidence="3">
    <name type="scientific">marine metagenome</name>
    <dbReference type="NCBI Taxonomy" id="408172"/>
    <lineage>
        <taxon>unclassified sequences</taxon>
        <taxon>metagenomes</taxon>
        <taxon>ecological metagenomes</taxon>
    </lineage>
</organism>
<dbReference type="InterPro" id="IPR029061">
    <property type="entry name" value="THDP-binding"/>
</dbReference>
<protein>
    <recommendedName>
        <fullName evidence="2">Pyruvate/ketoisovalerate oxidoreductase catalytic domain-containing protein</fullName>
    </recommendedName>
</protein>
<evidence type="ECO:0000256" key="1">
    <source>
        <dbReference type="ARBA" id="ARBA00023002"/>
    </source>
</evidence>
<dbReference type="Gene3D" id="3.40.920.10">
    <property type="entry name" value="Pyruvate-ferredoxin oxidoreductase, PFOR, domain III"/>
    <property type="match status" value="1"/>
</dbReference>
<keyword evidence="1" id="KW-0560">Oxidoreductase</keyword>
<dbReference type="InterPro" id="IPR002869">
    <property type="entry name" value="Pyrv_flavodox_OxRed_cen"/>
</dbReference>
<dbReference type="AlphaFoldDB" id="A0A382FTX0"/>